<dbReference type="Pfam" id="PF02492">
    <property type="entry name" value="cobW"/>
    <property type="match status" value="1"/>
</dbReference>
<evidence type="ECO:0000259" key="1">
    <source>
        <dbReference type="Pfam" id="PF02492"/>
    </source>
</evidence>
<organism evidence="2 3">
    <name type="scientific">Fodinibius salsisoli</name>
    <dbReference type="NCBI Taxonomy" id="2820877"/>
    <lineage>
        <taxon>Bacteria</taxon>
        <taxon>Pseudomonadati</taxon>
        <taxon>Balneolota</taxon>
        <taxon>Balneolia</taxon>
        <taxon>Balneolales</taxon>
        <taxon>Balneolaceae</taxon>
        <taxon>Fodinibius</taxon>
    </lineage>
</organism>
<evidence type="ECO:0000313" key="2">
    <source>
        <dbReference type="EMBL" id="MCW9706284.1"/>
    </source>
</evidence>
<evidence type="ECO:0000313" key="3">
    <source>
        <dbReference type="Proteomes" id="UP001207918"/>
    </source>
</evidence>
<dbReference type="InterPro" id="IPR003495">
    <property type="entry name" value="CobW/HypB/UreG_nucleotide-bd"/>
</dbReference>
<feature type="domain" description="CobW/HypB/UreG nucleotide-binding" evidence="1">
    <location>
        <begin position="9"/>
        <end position="167"/>
    </location>
</feature>
<dbReference type="PANTHER" id="PTHR13748">
    <property type="entry name" value="COBW-RELATED"/>
    <property type="match status" value="1"/>
</dbReference>
<name>A0ABT3PM89_9BACT</name>
<reference evidence="2 3" key="1">
    <citation type="submission" date="2021-03" db="EMBL/GenBank/DDBJ databases">
        <title>Aliifodinibius sp. nov., a new bacterium isolated from saline soil.</title>
        <authorList>
            <person name="Galisteo C."/>
            <person name="De La Haba R."/>
            <person name="Sanchez-Porro C."/>
            <person name="Ventosa A."/>
        </authorList>
    </citation>
    <scope>NUCLEOTIDE SEQUENCE [LARGE SCALE GENOMIC DNA]</scope>
    <source>
        <strain evidence="2 3">1BSP15-2V2</strain>
    </source>
</reference>
<protein>
    <submittedName>
        <fullName evidence="2">GTP-binding protein</fullName>
    </submittedName>
</protein>
<dbReference type="InterPro" id="IPR027417">
    <property type="entry name" value="P-loop_NTPase"/>
</dbReference>
<proteinExistence type="predicted"/>
<gene>
    <name evidence="2" type="ORF">J6I44_05440</name>
</gene>
<dbReference type="InterPro" id="IPR051316">
    <property type="entry name" value="Zinc-reg_GTPase_activator"/>
</dbReference>
<keyword evidence="3" id="KW-1185">Reference proteome</keyword>
<dbReference type="EMBL" id="JAGGJA010000003">
    <property type="protein sequence ID" value="MCW9706284.1"/>
    <property type="molecule type" value="Genomic_DNA"/>
</dbReference>
<dbReference type="PANTHER" id="PTHR13748:SF62">
    <property type="entry name" value="COBW DOMAIN-CONTAINING PROTEIN"/>
    <property type="match status" value="1"/>
</dbReference>
<comment type="caution">
    <text evidence="2">The sequence shown here is derived from an EMBL/GenBank/DDBJ whole genome shotgun (WGS) entry which is preliminary data.</text>
</comment>
<accession>A0ABT3PM89</accession>
<sequence length="176" mass="19486">MQPTSEKIPVTIISGFLGSGKTTLLNHFLTQQHNHKIAVIQNEFGEIGIDGDLIENSSKGIFELNNGCICCSVQGDLIRALEDLKHTGKSFDYLLIETTGLADPRPIAHTFLNHPQIQKDYKLDGLVCMVDAKHVGLQLKESPEAKHQIRSANMLLLNKTDLVDTGELENDTGYFE</sequence>
<dbReference type="CDD" id="cd03112">
    <property type="entry name" value="CobW-like"/>
    <property type="match status" value="1"/>
</dbReference>
<dbReference type="Gene3D" id="3.40.50.300">
    <property type="entry name" value="P-loop containing nucleotide triphosphate hydrolases"/>
    <property type="match status" value="1"/>
</dbReference>
<dbReference type="SUPFAM" id="SSF52540">
    <property type="entry name" value="P-loop containing nucleoside triphosphate hydrolases"/>
    <property type="match status" value="1"/>
</dbReference>
<dbReference type="Proteomes" id="UP001207918">
    <property type="component" value="Unassembled WGS sequence"/>
</dbReference>
<dbReference type="RefSeq" id="WP_265764988.1">
    <property type="nucleotide sequence ID" value="NZ_JAGGJA010000003.1"/>
</dbReference>